<proteinExistence type="inferred from homology"/>
<evidence type="ECO:0000313" key="3">
    <source>
        <dbReference type="Proteomes" id="UP000315283"/>
    </source>
</evidence>
<gene>
    <name evidence="2" type="ORF">EVA97_00250</name>
</gene>
<dbReference type="PANTHER" id="PTHR42743">
    <property type="entry name" value="AMINO-ACID AMINOTRANSFERASE"/>
    <property type="match status" value="1"/>
</dbReference>
<accession>A0A520N777</accession>
<dbReference type="InterPro" id="IPR050571">
    <property type="entry name" value="Class-IV_PLP-Dep_Aminotrnsfr"/>
</dbReference>
<dbReference type="Pfam" id="PF19798">
    <property type="entry name" value="Sulfotransfer_5"/>
    <property type="match status" value="1"/>
</dbReference>
<organism evidence="2 3">
    <name type="scientific">SAR86 cluster bacterium</name>
    <dbReference type="NCBI Taxonomy" id="2030880"/>
    <lineage>
        <taxon>Bacteria</taxon>
        <taxon>Pseudomonadati</taxon>
        <taxon>Pseudomonadota</taxon>
        <taxon>Gammaproteobacteria</taxon>
        <taxon>SAR86 cluster</taxon>
    </lineage>
</organism>
<sequence>MNKNIVIAMWSGPRNLSTALMRSFGNRKDVTNVLDEPFYASYLLSTDKDHPMKEDVIKSQLNDVEDVKNLCIKSNIGITYQKHMTHHILDKDFSWLSTICNCFLIRNPEMVVKSFMKSWKDGDFEDIGFKQQYDIFNYVKNNLDENPVIIDASKLRRNPERVLKKFCKLVGIEWDLNMLQWSSGIKNYDGVWASHWYPSVMNSTSFEPEENIEITLSDNEKRIVEKAMPIYEDLNRYSI</sequence>
<comment type="similarity">
    <text evidence="1">Belongs to the class-IV pyridoxal-phosphate-dependent aminotransferase family.</text>
</comment>
<dbReference type="EMBL" id="SHBJ01000001">
    <property type="protein sequence ID" value="RZO29305.1"/>
    <property type="molecule type" value="Genomic_DNA"/>
</dbReference>
<dbReference type="Gene3D" id="3.40.50.300">
    <property type="entry name" value="P-loop containing nucleotide triphosphate hydrolases"/>
    <property type="match status" value="1"/>
</dbReference>
<dbReference type="AlphaFoldDB" id="A0A520N777"/>
<dbReference type="PANTHER" id="PTHR42743:SF11">
    <property type="entry name" value="AMINODEOXYCHORISMATE LYASE"/>
    <property type="match status" value="1"/>
</dbReference>
<dbReference type="InterPro" id="IPR027417">
    <property type="entry name" value="P-loop_NTPase"/>
</dbReference>
<dbReference type="SUPFAM" id="SSF52540">
    <property type="entry name" value="P-loop containing nucleoside triphosphate hydrolases"/>
    <property type="match status" value="1"/>
</dbReference>
<dbReference type="GO" id="GO:0019752">
    <property type="term" value="P:carboxylic acid metabolic process"/>
    <property type="evidence" value="ECO:0007669"/>
    <property type="project" value="TreeGrafter"/>
</dbReference>
<keyword evidence="2" id="KW-0378">Hydrolase</keyword>
<protein>
    <submittedName>
        <fullName evidence="2">HAD family hydrolase</fullName>
    </submittedName>
</protein>
<name>A0A520N777_9GAMM</name>
<dbReference type="Proteomes" id="UP000315283">
    <property type="component" value="Unassembled WGS sequence"/>
</dbReference>
<comment type="caution">
    <text evidence="2">The sequence shown here is derived from an EMBL/GenBank/DDBJ whole genome shotgun (WGS) entry which is preliminary data.</text>
</comment>
<evidence type="ECO:0000256" key="1">
    <source>
        <dbReference type="ARBA" id="ARBA00009320"/>
    </source>
</evidence>
<dbReference type="GO" id="GO:0016787">
    <property type="term" value="F:hydrolase activity"/>
    <property type="evidence" value="ECO:0007669"/>
    <property type="project" value="UniProtKB-KW"/>
</dbReference>
<evidence type="ECO:0000313" key="2">
    <source>
        <dbReference type="EMBL" id="RZO29305.1"/>
    </source>
</evidence>
<reference evidence="2 3" key="1">
    <citation type="submission" date="2019-02" db="EMBL/GenBank/DDBJ databases">
        <title>Prokaryotic population dynamics and viral predation in marine succession experiment using metagenomics: the confinement effect.</title>
        <authorList>
            <person name="Haro-Moreno J.M."/>
            <person name="Rodriguez-Valera F."/>
            <person name="Lopez-Perez M."/>
        </authorList>
    </citation>
    <scope>NUCLEOTIDE SEQUENCE [LARGE SCALE GENOMIC DNA]</scope>
    <source>
        <strain evidence="2">MED-G164</strain>
    </source>
</reference>